<dbReference type="InterPro" id="IPR036527">
    <property type="entry name" value="SCP2_sterol-bd_dom_sf"/>
</dbReference>
<dbReference type="Proteomes" id="UP001179280">
    <property type="component" value="Unassembled WGS sequence"/>
</dbReference>
<organism evidence="2 3">
    <name type="scientific">Shouchella xiaoxiensis</name>
    <dbReference type="NCBI Taxonomy" id="766895"/>
    <lineage>
        <taxon>Bacteria</taxon>
        <taxon>Bacillati</taxon>
        <taxon>Bacillota</taxon>
        <taxon>Bacilli</taxon>
        <taxon>Bacillales</taxon>
        <taxon>Bacillaceae</taxon>
        <taxon>Shouchella</taxon>
    </lineage>
</organism>
<dbReference type="Gene3D" id="3.30.1050.10">
    <property type="entry name" value="SCP2 sterol-binding domain"/>
    <property type="match status" value="1"/>
</dbReference>
<name>A0ABS2T0E3_9BACI</name>
<reference evidence="2" key="1">
    <citation type="submission" date="2021-01" db="EMBL/GenBank/DDBJ databases">
        <title>Genomic Encyclopedia of Type Strains, Phase IV (KMG-IV): sequencing the most valuable type-strain genomes for metagenomic binning, comparative biology and taxonomic classification.</title>
        <authorList>
            <person name="Goeker M."/>
        </authorList>
    </citation>
    <scope>NUCLEOTIDE SEQUENCE</scope>
    <source>
        <strain evidence="2">DSM 21943</strain>
    </source>
</reference>
<proteinExistence type="predicted"/>
<evidence type="ECO:0000313" key="3">
    <source>
        <dbReference type="Proteomes" id="UP001179280"/>
    </source>
</evidence>
<dbReference type="InterPro" id="IPR003033">
    <property type="entry name" value="SCP2_sterol-bd_dom"/>
</dbReference>
<dbReference type="EMBL" id="JAFBCV010000025">
    <property type="protein sequence ID" value="MBM7841214.1"/>
    <property type="molecule type" value="Genomic_DNA"/>
</dbReference>
<dbReference type="SUPFAM" id="SSF55718">
    <property type="entry name" value="SCP-like"/>
    <property type="match status" value="1"/>
</dbReference>
<comment type="caution">
    <text evidence="2">The sequence shown here is derived from an EMBL/GenBank/DDBJ whole genome shotgun (WGS) entry which is preliminary data.</text>
</comment>
<protein>
    <submittedName>
        <fullName evidence="2">Sterol carrier protein</fullName>
    </submittedName>
</protein>
<sequence>MTTREKLDALAEKMTNDPEKISGFNRKYQFELKPEARYGVQFSDGQVTVETDPAVNEDACTLKMSEANLHKLLEGDWNPTVAYMTGQLKIDGEVKHALKLHEIVKHYT</sequence>
<evidence type="ECO:0000259" key="1">
    <source>
        <dbReference type="Pfam" id="PF02036"/>
    </source>
</evidence>
<keyword evidence="3" id="KW-1185">Reference proteome</keyword>
<dbReference type="RefSeq" id="WP_204469230.1">
    <property type="nucleotide sequence ID" value="NZ_JAFBCV010000025.1"/>
</dbReference>
<dbReference type="Pfam" id="PF02036">
    <property type="entry name" value="SCP2"/>
    <property type="match status" value="1"/>
</dbReference>
<accession>A0ABS2T0E3</accession>
<feature type="domain" description="SCP2" evidence="1">
    <location>
        <begin position="10"/>
        <end position="105"/>
    </location>
</feature>
<evidence type="ECO:0000313" key="2">
    <source>
        <dbReference type="EMBL" id="MBM7841214.1"/>
    </source>
</evidence>
<gene>
    <name evidence="2" type="ORF">JOC54_004515</name>
</gene>